<accession>A0A9P5MY34</accession>
<dbReference type="Proteomes" id="UP000759537">
    <property type="component" value="Unassembled WGS sequence"/>
</dbReference>
<sequence>MRRNGRGLGLRWSLSRDQWTVFVRPEGLAHYALARRVSLPASATAQEADADIRIPPSLAFGKMPTTTRNWQRWCAAGRKDKNMEEMSPYHETKLDVGVAQANMPAKVVDLGNTNAEVQESEQESHLAPALHQRANILGVQTGIGVNVSRNDSGSNLEQSNVN</sequence>
<dbReference type="AlphaFoldDB" id="A0A9P5MY34"/>
<keyword evidence="2" id="KW-1185">Reference proteome</keyword>
<name>A0A9P5MY34_9AGAM</name>
<reference evidence="1" key="2">
    <citation type="journal article" date="2020" name="Nat. Commun.">
        <title>Large-scale genome sequencing of mycorrhizal fungi provides insights into the early evolution of symbiotic traits.</title>
        <authorList>
            <person name="Miyauchi S."/>
            <person name="Kiss E."/>
            <person name="Kuo A."/>
            <person name="Drula E."/>
            <person name="Kohler A."/>
            <person name="Sanchez-Garcia M."/>
            <person name="Morin E."/>
            <person name="Andreopoulos B."/>
            <person name="Barry K.W."/>
            <person name="Bonito G."/>
            <person name="Buee M."/>
            <person name="Carver A."/>
            <person name="Chen C."/>
            <person name="Cichocki N."/>
            <person name="Clum A."/>
            <person name="Culley D."/>
            <person name="Crous P.W."/>
            <person name="Fauchery L."/>
            <person name="Girlanda M."/>
            <person name="Hayes R.D."/>
            <person name="Keri Z."/>
            <person name="LaButti K."/>
            <person name="Lipzen A."/>
            <person name="Lombard V."/>
            <person name="Magnuson J."/>
            <person name="Maillard F."/>
            <person name="Murat C."/>
            <person name="Nolan M."/>
            <person name="Ohm R.A."/>
            <person name="Pangilinan J."/>
            <person name="Pereira M.F."/>
            <person name="Perotto S."/>
            <person name="Peter M."/>
            <person name="Pfister S."/>
            <person name="Riley R."/>
            <person name="Sitrit Y."/>
            <person name="Stielow J.B."/>
            <person name="Szollosi G."/>
            <person name="Zifcakova L."/>
            <person name="Stursova M."/>
            <person name="Spatafora J.W."/>
            <person name="Tedersoo L."/>
            <person name="Vaario L.M."/>
            <person name="Yamada A."/>
            <person name="Yan M."/>
            <person name="Wang P."/>
            <person name="Xu J."/>
            <person name="Bruns T."/>
            <person name="Baldrian P."/>
            <person name="Vilgalys R."/>
            <person name="Dunand C."/>
            <person name="Henrissat B."/>
            <person name="Grigoriev I.V."/>
            <person name="Hibbett D."/>
            <person name="Nagy L.G."/>
            <person name="Martin F.M."/>
        </authorList>
    </citation>
    <scope>NUCLEOTIDE SEQUENCE</scope>
    <source>
        <strain evidence="1">Prilba</strain>
    </source>
</reference>
<evidence type="ECO:0000313" key="1">
    <source>
        <dbReference type="EMBL" id="KAF8481634.1"/>
    </source>
</evidence>
<reference evidence="1" key="1">
    <citation type="submission" date="2019-10" db="EMBL/GenBank/DDBJ databases">
        <authorList>
            <consortium name="DOE Joint Genome Institute"/>
            <person name="Kuo A."/>
            <person name="Miyauchi S."/>
            <person name="Kiss E."/>
            <person name="Drula E."/>
            <person name="Kohler A."/>
            <person name="Sanchez-Garcia M."/>
            <person name="Andreopoulos B."/>
            <person name="Barry K.W."/>
            <person name="Bonito G."/>
            <person name="Buee M."/>
            <person name="Carver A."/>
            <person name="Chen C."/>
            <person name="Cichocki N."/>
            <person name="Clum A."/>
            <person name="Culley D."/>
            <person name="Crous P.W."/>
            <person name="Fauchery L."/>
            <person name="Girlanda M."/>
            <person name="Hayes R."/>
            <person name="Keri Z."/>
            <person name="LaButti K."/>
            <person name="Lipzen A."/>
            <person name="Lombard V."/>
            <person name="Magnuson J."/>
            <person name="Maillard F."/>
            <person name="Morin E."/>
            <person name="Murat C."/>
            <person name="Nolan M."/>
            <person name="Ohm R."/>
            <person name="Pangilinan J."/>
            <person name="Pereira M."/>
            <person name="Perotto S."/>
            <person name="Peter M."/>
            <person name="Riley R."/>
            <person name="Sitrit Y."/>
            <person name="Stielow B."/>
            <person name="Szollosi G."/>
            <person name="Zifcakova L."/>
            <person name="Stursova M."/>
            <person name="Spatafora J.W."/>
            <person name="Tedersoo L."/>
            <person name="Vaario L.-M."/>
            <person name="Yamada A."/>
            <person name="Yan M."/>
            <person name="Wang P."/>
            <person name="Xu J."/>
            <person name="Bruns T."/>
            <person name="Baldrian P."/>
            <person name="Vilgalys R."/>
            <person name="Henrissat B."/>
            <person name="Grigoriev I.V."/>
            <person name="Hibbett D."/>
            <person name="Nagy L.G."/>
            <person name="Martin F.M."/>
        </authorList>
    </citation>
    <scope>NUCLEOTIDE SEQUENCE</scope>
    <source>
        <strain evidence="1">Prilba</strain>
    </source>
</reference>
<comment type="caution">
    <text evidence="1">The sequence shown here is derived from an EMBL/GenBank/DDBJ whole genome shotgun (WGS) entry which is preliminary data.</text>
</comment>
<protein>
    <submittedName>
        <fullName evidence="1">Uncharacterized protein</fullName>
    </submittedName>
</protein>
<organism evidence="1 2">
    <name type="scientific">Russula ochroleuca</name>
    <dbReference type="NCBI Taxonomy" id="152965"/>
    <lineage>
        <taxon>Eukaryota</taxon>
        <taxon>Fungi</taxon>
        <taxon>Dikarya</taxon>
        <taxon>Basidiomycota</taxon>
        <taxon>Agaricomycotina</taxon>
        <taxon>Agaricomycetes</taxon>
        <taxon>Russulales</taxon>
        <taxon>Russulaceae</taxon>
        <taxon>Russula</taxon>
    </lineage>
</organism>
<gene>
    <name evidence="1" type="ORF">DFH94DRAFT_681023</name>
</gene>
<proteinExistence type="predicted"/>
<evidence type="ECO:0000313" key="2">
    <source>
        <dbReference type="Proteomes" id="UP000759537"/>
    </source>
</evidence>
<dbReference type="EMBL" id="WHVB01000006">
    <property type="protein sequence ID" value="KAF8481634.1"/>
    <property type="molecule type" value="Genomic_DNA"/>
</dbReference>